<dbReference type="PANTHER" id="PTHR43758:SF8">
    <property type="entry name" value="8-OXO-DGTP DIPHOSPHATASE YTKD-RELATED"/>
    <property type="match status" value="1"/>
</dbReference>
<dbReference type="CDD" id="cd18882">
    <property type="entry name" value="NUDIX_Hydrolase"/>
    <property type="match status" value="1"/>
</dbReference>
<accession>B1WRX0</accession>
<evidence type="ECO:0000256" key="4">
    <source>
        <dbReference type="ARBA" id="ARBA00022801"/>
    </source>
</evidence>
<keyword evidence="8" id="KW-1185">Reference proteome</keyword>
<evidence type="ECO:0000256" key="1">
    <source>
        <dbReference type="ARBA" id="ARBA00001946"/>
    </source>
</evidence>
<keyword evidence="4 7" id="KW-0378">Hydrolase</keyword>
<dbReference type="InterPro" id="IPR000086">
    <property type="entry name" value="NUDIX_hydrolase_dom"/>
</dbReference>
<evidence type="ECO:0000256" key="3">
    <source>
        <dbReference type="ARBA" id="ARBA00022723"/>
    </source>
</evidence>
<keyword evidence="5" id="KW-0460">Magnesium</keyword>
<dbReference type="HOGENOM" id="CLU_037162_21_1_3"/>
<dbReference type="SUPFAM" id="SSF55811">
    <property type="entry name" value="Nudix"/>
    <property type="match status" value="1"/>
</dbReference>
<dbReference type="GO" id="GO:0016818">
    <property type="term" value="F:hydrolase activity, acting on acid anhydrides, in phosphorus-containing anhydrides"/>
    <property type="evidence" value="ECO:0007669"/>
    <property type="project" value="TreeGrafter"/>
</dbReference>
<reference evidence="7 8" key="1">
    <citation type="journal article" date="2008" name="Proc. Natl. Acad. Sci. U.S.A.">
        <title>The genome of Cyanothece 51142, a unicellular diazotrophic cyanobacterium important in the marine nitrogen cycle.</title>
        <authorList>
            <person name="Welsh E.A."/>
            <person name="Liberton M."/>
            <person name="Stoeckel J."/>
            <person name="Loh T."/>
            <person name="Elvitigala T."/>
            <person name="Wang C."/>
            <person name="Wollam A."/>
            <person name="Fulton R.S."/>
            <person name="Clifton S.W."/>
            <person name="Jacobs J.M."/>
            <person name="Aurora R."/>
            <person name="Ghosh B.K."/>
            <person name="Sherman L.A."/>
            <person name="Smith R.D."/>
            <person name="Wilson R.K."/>
            <person name="Pakrasi H.B."/>
        </authorList>
    </citation>
    <scope>NUCLEOTIDE SEQUENCE [LARGE SCALE GENOMIC DNA]</scope>
    <source>
        <strain evidence="8">ATCC 51142 / BH68</strain>
    </source>
</reference>
<dbReference type="GO" id="GO:0046872">
    <property type="term" value="F:metal ion binding"/>
    <property type="evidence" value="ECO:0007669"/>
    <property type="project" value="UniProtKB-KW"/>
</dbReference>
<dbReference type="AlphaFoldDB" id="B1WRX0"/>
<dbReference type="GO" id="GO:0005737">
    <property type="term" value="C:cytoplasm"/>
    <property type="evidence" value="ECO:0007669"/>
    <property type="project" value="TreeGrafter"/>
</dbReference>
<dbReference type="PANTHER" id="PTHR43758">
    <property type="entry name" value="7,8-DIHYDRO-8-OXOGUANINE TRIPHOSPHATASE"/>
    <property type="match status" value="1"/>
</dbReference>
<comment type="similarity">
    <text evidence="2">Belongs to the Nudix hydrolase family.</text>
</comment>
<proteinExistence type="inferred from homology"/>
<evidence type="ECO:0000256" key="5">
    <source>
        <dbReference type="ARBA" id="ARBA00022842"/>
    </source>
</evidence>
<evidence type="ECO:0000313" key="8">
    <source>
        <dbReference type="Proteomes" id="UP000001203"/>
    </source>
</evidence>
<dbReference type="OrthoDB" id="161692at2"/>
<evidence type="ECO:0000259" key="6">
    <source>
        <dbReference type="PROSITE" id="PS51462"/>
    </source>
</evidence>
<comment type="cofactor">
    <cofactor evidence="1">
        <name>Mg(2+)</name>
        <dbReference type="ChEBI" id="CHEBI:18420"/>
    </cofactor>
</comment>
<gene>
    <name evidence="7" type="ordered locus">cce_0813</name>
</gene>
<dbReference type="RefSeq" id="WP_009546051.1">
    <property type="nucleotide sequence ID" value="NC_010546.1"/>
</dbReference>
<dbReference type="eggNOG" id="COG0494">
    <property type="taxonomic scope" value="Bacteria"/>
</dbReference>
<dbReference type="InterPro" id="IPR020084">
    <property type="entry name" value="NUDIX_hydrolase_CS"/>
</dbReference>
<sequence>MSFSFPTNVTPSNVRSVALAILHQDGQFLMQLRDNIPTIIYPDRWGFFGGHLEPGETPEMGVKREVKEEINYQIENPIFFCRYDDDIAVRYIFHAPLTVPINDLNLQEGADLGLVSPDAVKQGQCYSNKLGEVRPLGKIHQEILLAFINRIGN</sequence>
<dbReference type="Gene3D" id="3.90.79.10">
    <property type="entry name" value="Nucleoside Triphosphate Pyrophosphohydrolase"/>
    <property type="match status" value="1"/>
</dbReference>
<dbReference type="PROSITE" id="PS00893">
    <property type="entry name" value="NUDIX_BOX"/>
    <property type="match status" value="1"/>
</dbReference>
<name>B1WRX0_CROS5</name>
<protein>
    <submittedName>
        <fullName evidence="7">NUDIX hydrolase</fullName>
    </submittedName>
</protein>
<organism evidence="7 8">
    <name type="scientific">Crocosphaera subtropica (strain ATCC 51142 / BH68)</name>
    <name type="common">Cyanothece sp. (strain ATCC 51142)</name>
    <dbReference type="NCBI Taxonomy" id="43989"/>
    <lineage>
        <taxon>Bacteria</taxon>
        <taxon>Bacillati</taxon>
        <taxon>Cyanobacteriota</taxon>
        <taxon>Cyanophyceae</taxon>
        <taxon>Oscillatoriophycideae</taxon>
        <taxon>Chroococcales</taxon>
        <taxon>Aphanothecaceae</taxon>
        <taxon>Crocosphaera</taxon>
        <taxon>Crocosphaera subtropica</taxon>
    </lineage>
</organism>
<dbReference type="InterPro" id="IPR015797">
    <property type="entry name" value="NUDIX_hydrolase-like_dom_sf"/>
</dbReference>
<keyword evidence="3" id="KW-0479">Metal-binding</keyword>
<dbReference type="Proteomes" id="UP000001203">
    <property type="component" value="Chromosome circular"/>
</dbReference>
<dbReference type="KEGG" id="cyt:cce_0813"/>
<feature type="domain" description="Nudix hydrolase" evidence="6">
    <location>
        <begin position="12"/>
        <end position="138"/>
    </location>
</feature>
<evidence type="ECO:0000256" key="2">
    <source>
        <dbReference type="ARBA" id="ARBA00005582"/>
    </source>
</evidence>
<evidence type="ECO:0000313" key="7">
    <source>
        <dbReference type="EMBL" id="ACB50164.1"/>
    </source>
</evidence>
<dbReference type="STRING" id="43989.cce_0813"/>
<dbReference type="EMBL" id="CP000806">
    <property type="protein sequence ID" value="ACB50164.1"/>
    <property type="molecule type" value="Genomic_DNA"/>
</dbReference>
<dbReference type="Pfam" id="PF00293">
    <property type="entry name" value="NUDIX"/>
    <property type="match status" value="1"/>
</dbReference>
<dbReference type="PROSITE" id="PS51462">
    <property type="entry name" value="NUDIX"/>
    <property type="match status" value="1"/>
</dbReference>